<dbReference type="STRING" id="897.B2D07_11035"/>
<feature type="transmembrane region" description="Helical" evidence="1">
    <location>
        <begin position="60"/>
        <end position="79"/>
    </location>
</feature>
<name>S7TQ63_DESML</name>
<comment type="caution">
    <text evidence="2">The sequence shown here is derived from an EMBL/GenBank/DDBJ whole genome shotgun (WGS) entry which is preliminary data.</text>
</comment>
<dbReference type="OrthoDB" id="9810558at2"/>
<evidence type="ECO:0000313" key="2">
    <source>
        <dbReference type="EMBL" id="EPR39111.1"/>
    </source>
</evidence>
<dbReference type="GO" id="GO:0140359">
    <property type="term" value="F:ABC-type transporter activity"/>
    <property type="evidence" value="ECO:0007669"/>
    <property type="project" value="InterPro"/>
</dbReference>
<dbReference type="GO" id="GO:0005886">
    <property type="term" value="C:plasma membrane"/>
    <property type="evidence" value="ECO:0007669"/>
    <property type="project" value="UniProtKB-SubCell"/>
</dbReference>
<keyword evidence="1" id="KW-1133">Transmembrane helix</keyword>
<feature type="transmembrane region" description="Helical" evidence="1">
    <location>
        <begin position="100"/>
        <end position="127"/>
    </location>
</feature>
<feature type="transmembrane region" description="Helical" evidence="1">
    <location>
        <begin position="139"/>
        <end position="160"/>
    </location>
</feature>
<reference evidence="2 3" key="1">
    <citation type="journal article" date="2013" name="Genome Announc.">
        <title>Draft genome sequences for three mercury-methylating, sulfate-reducing bacteria.</title>
        <authorList>
            <person name="Brown S.D."/>
            <person name="Hurt R.A.Jr."/>
            <person name="Gilmour C.C."/>
            <person name="Elias D.A."/>
        </authorList>
    </citation>
    <scope>NUCLEOTIDE SEQUENCE [LARGE SCALE GENOMIC DNA]</scope>
    <source>
        <strain evidence="2 3">DSM 2059</strain>
    </source>
</reference>
<dbReference type="Pfam" id="PF12679">
    <property type="entry name" value="ABC2_membrane_2"/>
    <property type="match status" value="1"/>
</dbReference>
<feature type="transmembrane region" description="Helical" evidence="1">
    <location>
        <begin position="26"/>
        <end position="48"/>
    </location>
</feature>
<keyword evidence="3" id="KW-1185">Reference proteome</keyword>
<protein>
    <submittedName>
        <fullName evidence="2">Type IV pilus biogenesis protein PilI-like protein</fullName>
    </submittedName>
</protein>
<gene>
    <name evidence="2" type="ORF">dsmv_2767</name>
</gene>
<proteinExistence type="predicted"/>
<dbReference type="AlphaFoldDB" id="S7TQ63"/>
<feature type="transmembrane region" description="Helical" evidence="1">
    <location>
        <begin position="231"/>
        <end position="254"/>
    </location>
</feature>
<keyword evidence="1" id="KW-0472">Membrane</keyword>
<evidence type="ECO:0000256" key="1">
    <source>
        <dbReference type="SAM" id="Phobius"/>
    </source>
</evidence>
<dbReference type="EMBL" id="ATHJ01000092">
    <property type="protein sequence ID" value="EPR39111.1"/>
    <property type="molecule type" value="Genomic_DNA"/>
</dbReference>
<dbReference type="RefSeq" id="WP_020877524.1">
    <property type="nucleotide sequence ID" value="NZ_ATHJ01000092.1"/>
</dbReference>
<organism evidence="2 3">
    <name type="scientific">Desulfococcus multivorans DSM 2059</name>
    <dbReference type="NCBI Taxonomy" id="1121405"/>
    <lineage>
        <taxon>Bacteria</taxon>
        <taxon>Pseudomonadati</taxon>
        <taxon>Thermodesulfobacteriota</taxon>
        <taxon>Desulfobacteria</taxon>
        <taxon>Desulfobacterales</taxon>
        <taxon>Desulfococcaceae</taxon>
        <taxon>Desulfococcus</taxon>
    </lineage>
</organism>
<keyword evidence="1" id="KW-0812">Transmembrane</keyword>
<sequence length="260" mass="28992">MNRIFIPQIKALAVNVWREATRDRSILMLVGSGVLMMAFSLIFGQMAVGGRDRIFQDMGFWIMGMWGLAAVVYLGSGIIKRELQRKTVYLVLSRPVDRPTFMLGKFFGMVLVLASVFGLLAIAWLVIALSRGVSLTPMHFWALAFLFGEWVLLAAVSLFFAAFTSPLLHNFFLVSVAFLGHWSNELKIFADNARADALKMVLNTLYYLLPNLEALNFREAALYNDVISSAVMGQGALVLLGWTATALIAANIVFMQRRLL</sequence>
<dbReference type="PANTHER" id="PTHR43471:SF10">
    <property type="entry name" value="SLL1107 PROTEIN"/>
    <property type="match status" value="1"/>
</dbReference>
<dbReference type="PANTHER" id="PTHR43471">
    <property type="entry name" value="ABC TRANSPORTER PERMEASE"/>
    <property type="match status" value="1"/>
</dbReference>
<evidence type="ECO:0000313" key="3">
    <source>
        <dbReference type="Proteomes" id="UP000014977"/>
    </source>
</evidence>
<dbReference type="eggNOG" id="COG1277">
    <property type="taxonomic scope" value="Bacteria"/>
</dbReference>
<feature type="transmembrane region" description="Helical" evidence="1">
    <location>
        <begin position="167"/>
        <end position="184"/>
    </location>
</feature>
<dbReference type="Proteomes" id="UP000014977">
    <property type="component" value="Unassembled WGS sequence"/>
</dbReference>
<accession>S7TQ63</accession>